<organism evidence="12 13">
    <name type="scientific">Drosophila rubida</name>
    <dbReference type="NCBI Taxonomy" id="30044"/>
    <lineage>
        <taxon>Eukaryota</taxon>
        <taxon>Metazoa</taxon>
        <taxon>Ecdysozoa</taxon>
        <taxon>Arthropoda</taxon>
        <taxon>Hexapoda</taxon>
        <taxon>Insecta</taxon>
        <taxon>Pterygota</taxon>
        <taxon>Neoptera</taxon>
        <taxon>Endopterygota</taxon>
        <taxon>Diptera</taxon>
        <taxon>Brachycera</taxon>
        <taxon>Muscomorpha</taxon>
        <taxon>Ephydroidea</taxon>
        <taxon>Drosophilidae</taxon>
        <taxon>Drosophila</taxon>
    </lineage>
</organism>
<dbReference type="AlphaFoldDB" id="A0AAD4PML3"/>
<evidence type="ECO:0000256" key="2">
    <source>
        <dbReference type="ARBA" id="ARBA00022516"/>
    </source>
</evidence>
<feature type="compositionally biased region" description="Basic and acidic residues" evidence="10">
    <location>
        <begin position="555"/>
        <end position="571"/>
    </location>
</feature>
<dbReference type="SUPFAM" id="SSF52374">
    <property type="entry name" value="Nucleotidylyl transferase"/>
    <property type="match status" value="1"/>
</dbReference>
<dbReference type="EMBL" id="JAJJHW010002585">
    <property type="protein sequence ID" value="KAH8372321.1"/>
    <property type="molecule type" value="Genomic_DNA"/>
</dbReference>
<evidence type="ECO:0000256" key="4">
    <source>
        <dbReference type="ARBA" id="ARBA00022695"/>
    </source>
</evidence>
<keyword evidence="6" id="KW-0594">Phospholipid biosynthesis</keyword>
<keyword evidence="7" id="KW-1208">Phospholipid metabolism</keyword>
<dbReference type="InterPro" id="IPR014729">
    <property type="entry name" value="Rossmann-like_a/b/a_fold"/>
</dbReference>
<dbReference type="InterPro" id="IPR045049">
    <property type="entry name" value="Pcy1-like"/>
</dbReference>
<evidence type="ECO:0000313" key="13">
    <source>
        <dbReference type="Proteomes" id="UP001200034"/>
    </source>
</evidence>
<name>A0AAD4PML3_9MUSC</name>
<evidence type="ECO:0000256" key="6">
    <source>
        <dbReference type="ARBA" id="ARBA00023209"/>
    </source>
</evidence>
<feature type="region of interest" description="Disordered" evidence="10">
    <location>
        <begin position="54"/>
        <end position="74"/>
    </location>
</feature>
<evidence type="ECO:0000313" key="12">
    <source>
        <dbReference type="EMBL" id="KAH8372321.1"/>
    </source>
</evidence>
<dbReference type="InterPro" id="IPR004821">
    <property type="entry name" value="Cyt_trans-like"/>
</dbReference>
<sequence length="571" mass="62913">MATSSIIANNTNNTINAGPAAVAAAAVVVTSTLSTRKRTYETAIAMPATDSKHQTLTTTATATPTSTSRTAASSAKASKPAVSVLEDTQLEAVVVDVAEEPQAATTLRDCTRTISQSDADDGNEPTSPDDILPSVSTASAVDYHLNGLSGLAKRQYVLPTSLQRPQTPGELAAALNSRPTFNNSSGTADLATICKPAPFSCDEEAILERERCDYTQRITYQMARSGQTSRRVRVYADGIYDLFHQGHARQLMQAKNIFPNVYLIVGVCNDELTHRMKGRTVMNGFERYEGVRHCRYVDEVRRSFPIPPISPVVKLIFHLQIVQNAPWTLSDEFIAENKIDFVAHDDIPYGHDGLDDIYGPLKARGMFVATERTEGVSTSDIVARIVKDYDLYVRRNLARGYSAKELNVSFLSEKKFRLQNKMDELKSRGKRELTKVKGDIITKWEEKSREFIDTFLLLFGRERLNHLWNESKGKLIQALSPPGSPSGSVNGDDLDTDANDSSDEYLELPTEYSGGSSSSLNGKKQHSSPSLARRSYQQTRSGAASSPDDYDNNDDDHAAAFDTEFVERRSN</sequence>
<comment type="similarity">
    <text evidence="1">Belongs to the cytidylyltransferase family.</text>
</comment>
<protein>
    <recommendedName>
        <fullName evidence="9">choline-phosphate cytidylyltransferase</fullName>
        <ecNumber evidence="9">2.7.7.15</ecNumber>
    </recommendedName>
</protein>
<dbReference type="InterPro" id="IPR041723">
    <property type="entry name" value="CCT"/>
</dbReference>
<dbReference type="PANTHER" id="PTHR10739">
    <property type="entry name" value="CYTIDYLYLTRANSFERASE"/>
    <property type="match status" value="1"/>
</dbReference>
<dbReference type="GO" id="GO:0031210">
    <property type="term" value="F:phosphatidylcholine binding"/>
    <property type="evidence" value="ECO:0007669"/>
    <property type="project" value="TreeGrafter"/>
</dbReference>
<evidence type="ECO:0000259" key="11">
    <source>
        <dbReference type="Pfam" id="PF01467"/>
    </source>
</evidence>
<feature type="domain" description="Cytidyltransferase-like" evidence="11">
    <location>
        <begin position="235"/>
        <end position="384"/>
    </location>
</feature>
<dbReference type="PANTHER" id="PTHR10739:SF13">
    <property type="entry name" value="CHOLINE-PHOSPHATE CYTIDYLYLTRANSFERASE"/>
    <property type="match status" value="1"/>
</dbReference>
<dbReference type="EC" id="2.7.7.15" evidence="9"/>
<dbReference type="Pfam" id="PF01467">
    <property type="entry name" value="CTP_transf_like"/>
    <property type="match status" value="1"/>
</dbReference>
<keyword evidence="2" id="KW-0444">Lipid biosynthesis</keyword>
<evidence type="ECO:0000256" key="9">
    <source>
        <dbReference type="ARBA" id="ARBA00026101"/>
    </source>
</evidence>
<dbReference type="NCBIfam" id="TIGR00125">
    <property type="entry name" value="cyt_tran_rel"/>
    <property type="match status" value="1"/>
</dbReference>
<feature type="compositionally biased region" description="Acidic residues" evidence="10">
    <location>
        <begin position="492"/>
        <end position="506"/>
    </location>
</feature>
<evidence type="ECO:0000256" key="10">
    <source>
        <dbReference type="SAM" id="MobiDB-lite"/>
    </source>
</evidence>
<accession>A0AAD4PML3</accession>
<keyword evidence="4" id="KW-0548">Nucleotidyltransferase</keyword>
<dbReference type="CDD" id="cd02174">
    <property type="entry name" value="CCT"/>
    <property type="match status" value="1"/>
</dbReference>
<keyword evidence="3" id="KW-0808">Transferase</keyword>
<keyword evidence="5" id="KW-0443">Lipid metabolism</keyword>
<feature type="region of interest" description="Disordered" evidence="10">
    <location>
        <begin position="108"/>
        <end position="132"/>
    </location>
</feature>
<proteinExistence type="inferred from homology"/>
<dbReference type="Proteomes" id="UP001200034">
    <property type="component" value="Unassembled WGS sequence"/>
</dbReference>
<feature type="region of interest" description="Disordered" evidence="10">
    <location>
        <begin position="478"/>
        <end position="571"/>
    </location>
</feature>
<comment type="pathway">
    <text evidence="8">Phospholipid metabolism; phosphatidylcholine biosynthesis; phosphatidylcholine from phosphocholine: step 1/2.</text>
</comment>
<feature type="compositionally biased region" description="Low complexity" evidence="10">
    <location>
        <begin position="55"/>
        <end position="74"/>
    </location>
</feature>
<dbReference type="Gene3D" id="3.40.50.620">
    <property type="entry name" value="HUPs"/>
    <property type="match status" value="1"/>
</dbReference>
<feature type="compositionally biased region" description="Polar residues" evidence="10">
    <location>
        <begin position="527"/>
        <end position="542"/>
    </location>
</feature>
<evidence type="ECO:0000256" key="7">
    <source>
        <dbReference type="ARBA" id="ARBA00023264"/>
    </source>
</evidence>
<comment type="caution">
    <text evidence="12">The sequence shown here is derived from an EMBL/GenBank/DDBJ whole genome shotgun (WGS) entry which is preliminary data.</text>
</comment>
<dbReference type="GO" id="GO:0004105">
    <property type="term" value="F:choline-phosphate cytidylyltransferase activity"/>
    <property type="evidence" value="ECO:0007669"/>
    <property type="project" value="UniProtKB-EC"/>
</dbReference>
<keyword evidence="13" id="KW-1185">Reference proteome</keyword>
<gene>
    <name evidence="12" type="ORF">KR093_011018</name>
</gene>
<reference evidence="12" key="1">
    <citation type="journal article" date="2021" name="Mol. Ecol. Resour.">
        <title>Phylogenomic analyses of the genus Drosophila reveals genomic signals of climate adaptation.</title>
        <authorList>
            <person name="Li F."/>
            <person name="Rane R.V."/>
            <person name="Luria V."/>
            <person name="Xiong Z."/>
            <person name="Chen J."/>
            <person name="Li Z."/>
            <person name="Catullo R.A."/>
            <person name="Griffin P.C."/>
            <person name="Schiffer M."/>
            <person name="Pearce S."/>
            <person name="Lee S.F."/>
            <person name="McElroy K."/>
            <person name="Stocker A."/>
            <person name="Shirriffs J."/>
            <person name="Cockerell F."/>
            <person name="Coppin C."/>
            <person name="Sgro C.M."/>
            <person name="Karger A."/>
            <person name="Cain J.W."/>
            <person name="Weber J.A."/>
            <person name="Santpere G."/>
            <person name="Kirschner M.W."/>
            <person name="Hoffmann A.A."/>
            <person name="Oakeshott J.G."/>
            <person name="Zhang G."/>
        </authorList>
    </citation>
    <scope>NUCLEOTIDE SEQUENCE</scope>
    <source>
        <strain evidence="12">BGI-SZ-2011g</strain>
    </source>
</reference>
<evidence type="ECO:0000256" key="3">
    <source>
        <dbReference type="ARBA" id="ARBA00022679"/>
    </source>
</evidence>
<evidence type="ECO:0000256" key="5">
    <source>
        <dbReference type="ARBA" id="ARBA00023098"/>
    </source>
</evidence>
<evidence type="ECO:0000256" key="8">
    <source>
        <dbReference type="ARBA" id="ARBA00025706"/>
    </source>
</evidence>
<evidence type="ECO:0000256" key="1">
    <source>
        <dbReference type="ARBA" id="ARBA00010101"/>
    </source>
</evidence>